<keyword evidence="5" id="KW-1185">Reference proteome</keyword>
<dbReference type="STRING" id="92696.A0A4R0RFS0"/>
<dbReference type="OrthoDB" id="3261349at2759"/>
<feature type="compositionally biased region" description="Basic residues" evidence="1">
    <location>
        <begin position="343"/>
        <end position="352"/>
    </location>
</feature>
<feature type="region of interest" description="Disordered" evidence="1">
    <location>
        <begin position="330"/>
        <end position="356"/>
    </location>
</feature>
<keyword evidence="2" id="KW-0472">Membrane</keyword>
<keyword evidence="2" id="KW-0812">Transmembrane</keyword>
<evidence type="ECO:0000256" key="2">
    <source>
        <dbReference type="SAM" id="Phobius"/>
    </source>
</evidence>
<reference evidence="4 5" key="1">
    <citation type="submission" date="2018-11" db="EMBL/GenBank/DDBJ databases">
        <title>Genome assembly of Steccherinum ochraceum LE-BIN_3174, the white-rot fungus of the Steccherinaceae family (The Residual Polyporoid clade, Polyporales, Basidiomycota).</title>
        <authorList>
            <person name="Fedorova T.V."/>
            <person name="Glazunova O.A."/>
            <person name="Landesman E.O."/>
            <person name="Moiseenko K.V."/>
            <person name="Psurtseva N.V."/>
            <person name="Savinova O.S."/>
            <person name="Shakhova N.V."/>
            <person name="Tyazhelova T.V."/>
            <person name="Vasina D.V."/>
        </authorList>
    </citation>
    <scope>NUCLEOTIDE SEQUENCE [LARGE SCALE GENOMIC DNA]</scope>
    <source>
        <strain evidence="4 5">LE-BIN_3174</strain>
    </source>
</reference>
<feature type="compositionally biased region" description="Polar residues" evidence="1">
    <location>
        <begin position="330"/>
        <end position="342"/>
    </location>
</feature>
<organism evidence="4 5">
    <name type="scientific">Steccherinum ochraceum</name>
    <dbReference type="NCBI Taxonomy" id="92696"/>
    <lineage>
        <taxon>Eukaryota</taxon>
        <taxon>Fungi</taxon>
        <taxon>Dikarya</taxon>
        <taxon>Basidiomycota</taxon>
        <taxon>Agaricomycotina</taxon>
        <taxon>Agaricomycetes</taxon>
        <taxon>Polyporales</taxon>
        <taxon>Steccherinaceae</taxon>
        <taxon>Steccherinum</taxon>
    </lineage>
</organism>
<dbReference type="EMBL" id="RWJN01000107">
    <property type="protein sequence ID" value="TCD67180.1"/>
    <property type="molecule type" value="Genomic_DNA"/>
</dbReference>
<dbReference type="AlphaFoldDB" id="A0A4R0RFS0"/>
<comment type="caution">
    <text evidence="4">The sequence shown here is derived from an EMBL/GenBank/DDBJ whole genome shotgun (WGS) entry which is preliminary data.</text>
</comment>
<feature type="transmembrane region" description="Helical" evidence="2">
    <location>
        <begin position="270"/>
        <end position="289"/>
    </location>
</feature>
<accession>A0A4R0RFS0</accession>
<dbReference type="Pfam" id="PF20151">
    <property type="entry name" value="DUF6533"/>
    <property type="match status" value="1"/>
</dbReference>
<dbReference type="Proteomes" id="UP000292702">
    <property type="component" value="Unassembled WGS sequence"/>
</dbReference>
<gene>
    <name evidence="4" type="ORF">EIP91_000406</name>
</gene>
<dbReference type="InterPro" id="IPR045340">
    <property type="entry name" value="DUF6533"/>
</dbReference>
<evidence type="ECO:0000259" key="3">
    <source>
        <dbReference type="Pfam" id="PF20151"/>
    </source>
</evidence>
<feature type="transmembrane region" description="Helical" evidence="2">
    <location>
        <begin position="200"/>
        <end position="222"/>
    </location>
</feature>
<sequence length="368" mass="41719">MAAPPPPDPSVLITAATHLAGAKYYAMASFVMMTYDILLTFPTELEKIWKQRYSGVTVLWFMNRWFFLAAVIPTIASLHVDALCPLQAFMIHILSELCGYRIDHVQGSPAQFFHSCERYFRYPGYIAAIQRVVIGSIFILRMYCIYGRDYKVAVLIAVFLIVEVIIKLYATIAWGQAVQLPPGFVACVLSVSPENSAKFIIFWVFELVTDTLVVFLTVFRSFQLRRSASIWQSRLWQVLVKDGLMYFFVMFATNLITVIMYIVASQDLKAVNADFGVMINAVMTARLILNLKTANSRAVGVETNTDFARSIGTWEANIVGNLGNEFEGQFSNGTTEDGLSTRRNTRNYPRRSVHSDSTSVFEMHHRNW</sequence>
<feature type="transmembrane region" description="Helical" evidence="2">
    <location>
        <begin position="53"/>
        <end position="76"/>
    </location>
</feature>
<feature type="transmembrane region" description="Helical" evidence="2">
    <location>
        <begin position="152"/>
        <end position="174"/>
    </location>
</feature>
<proteinExistence type="predicted"/>
<protein>
    <recommendedName>
        <fullName evidence="3">DUF6533 domain-containing protein</fullName>
    </recommendedName>
</protein>
<feature type="domain" description="DUF6533" evidence="3">
    <location>
        <begin position="24"/>
        <end position="68"/>
    </location>
</feature>
<evidence type="ECO:0000313" key="5">
    <source>
        <dbReference type="Proteomes" id="UP000292702"/>
    </source>
</evidence>
<keyword evidence="2" id="KW-1133">Transmembrane helix</keyword>
<evidence type="ECO:0000313" key="4">
    <source>
        <dbReference type="EMBL" id="TCD67180.1"/>
    </source>
</evidence>
<feature type="transmembrane region" description="Helical" evidence="2">
    <location>
        <begin position="243"/>
        <end position="264"/>
    </location>
</feature>
<evidence type="ECO:0000256" key="1">
    <source>
        <dbReference type="SAM" id="MobiDB-lite"/>
    </source>
</evidence>
<name>A0A4R0RFS0_9APHY</name>
<feature type="transmembrane region" description="Helical" evidence="2">
    <location>
        <begin position="122"/>
        <end position="140"/>
    </location>
</feature>